<organism evidence="2 3">
    <name type="scientific">Psychrobacter phenylpyruvicus</name>
    <dbReference type="NCBI Taxonomy" id="29432"/>
    <lineage>
        <taxon>Bacteria</taxon>
        <taxon>Pseudomonadati</taxon>
        <taxon>Pseudomonadota</taxon>
        <taxon>Gammaproteobacteria</taxon>
        <taxon>Moraxellales</taxon>
        <taxon>Moraxellaceae</taxon>
        <taxon>Psychrobacter</taxon>
    </lineage>
</organism>
<evidence type="ECO:0000313" key="3">
    <source>
        <dbReference type="Proteomes" id="UP000254123"/>
    </source>
</evidence>
<keyword evidence="3" id="KW-1185">Reference proteome</keyword>
<keyword evidence="1" id="KW-0812">Transmembrane</keyword>
<dbReference type="Proteomes" id="UP000254123">
    <property type="component" value="Unassembled WGS sequence"/>
</dbReference>
<feature type="transmembrane region" description="Helical" evidence="1">
    <location>
        <begin position="58"/>
        <end position="77"/>
    </location>
</feature>
<dbReference type="EMBL" id="UGVC01000001">
    <property type="protein sequence ID" value="SUD90765.1"/>
    <property type="molecule type" value="Genomic_DNA"/>
</dbReference>
<dbReference type="AlphaFoldDB" id="A0A379LKX4"/>
<protein>
    <submittedName>
        <fullName evidence="2">Uncharacterized protein</fullName>
    </submittedName>
</protein>
<accession>A0A379LKX4</accession>
<evidence type="ECO:0000256" key="1">
    <source>
        <dbReference type="SAM" id="Phobius"/>
    </source>
</evidence>
<gene>
    <name evidence="2" type="ORF">NCTC10526_01111</name>
</gene>
<keyword evidence="1" id="KW-0472">Membrane</keyword>
<reference evidence="2 3" key="1">
    <citation type="submission" date="2018-06" db="EMBL/GenBank/DDBJ databases">
        <authorList>
            <consortium name="Pathogen Informatics"/>
            <person name="Doyle S."/>
        </authorList>
    </citation>
    <scope>NUCLEOTIDE SEQUENCE [LARGE SCALE GENOMIC DNA]</scope>
    <source>
        <strain evidence="2 3">NCTC10526</strain>
    </source>
</reference>
<feature type="transmembrane region" description="Helical" evidence="1">
    <location>
        <begin position="5"/>
        <end position="23"/>
    </location>
</feature>
<name>A0A379LKX4_9GAMM</name>
<feature type="transmembrane region" description="Helical" evidence="1">
    <location>
        <begin position="89"/>
        <end position="113"/>
    </location>
</feature>
<feature type="transmembrane region" description="Helical" evidence="1">
    <location>
        <begin position="29"/>
        <end position="51"/>
    </location>
</feature>
<proteinExistence type="predicted"/>
<evidence type="ECO:0000313" key="2">
    <source>
        <dbReference type="EMBL" id="SUD90765.1"/>
    </source>
</evidence>
<keyword evidence="1" id="KW-1133">Transmembrane helix</keyword>
<sequence length="148" mass="17281">MMYIIYLIVNLLAVTLFIAYMTNNFLINIISVAGSFYFSMCATVMAFYFILNKKHYEKIMFLILSIIVLIFSLVAIIKKEVLVNYLGELFLTVSMLAYILSGVIFFYFINIIYRLIFSEQKDHAFIWSTTIVLALVYFICSPTIYFII</sequence>
<feature type="transmembrane region" description="Helical" evidence="1">
    <location>
        <begin position="125"/>
        <end position="147"/>
    </location>
</feature>